<dbReference type="eggNOG" id="ENOG502QU1T">
    <property type="taxonomic scope" value="Eukaryota"/>
</dbReference>
<evidence type="ECO:0000256" key="1">
    <source>
        <dbReference type="SAM" id="MobiDB-lite"/>
    </source>
</evidence>
<dbReference type="OMA" id="YVEDPAM"/>
<dbReference type="PANTHER" id="PTHR31973:SF187">
    <property type="entry name" value="MUTATOR TRANSPOSASE MUDRA PROTEIN"/>
    <property type="match status" value="1"/>
</dbReference>
<reference evidence="4" key="1">
    <citation type="journal article" date="2015" name="Nat. Plants">
        <title>Genome expansion of Arabis alpina linked with retrotransposition and reduced symmetric DNA methylation.</title>
        <authorList>
            <person name="Willing E.M."/>
            <person name="Rawat V."/>
            <person name="Mandakova T."/>
            <person name="Maumus F."/>
            <person name="James G.V."/>
            <person name="Nordstroem K.J."/>
            <person name="Becker C."/>
            <person name="Warthmann N."/>
            <person name="Chica C."/>
            <person name="Szarzynska B."/>
            <person name="Zytnicki M."/>
            <person name="Albani M.C."/>
            <person name="Kiefer C."/>
            <person name="Bergonzi S."/>
            <person name="Castaings L."/>
            <person name="Mateos J.L."/>
            <person name="Berns M.C."/>
            <person name="Bujdoso N."/>
            <person name="Piofczyk T."/>
            <person name="de Lorenzo L."/>
            <person name="Barrero-Sicilia C."/>
            <person name="Mateos I."/>
            <person name="Piednoel M."/>
            <person name="Hagmann J."/>
            <person name="Chen-Min-Tao R."/>
            <person name="Iglesias-Fernandez R."/>
            <person name="Schuster S.C."/>
            <person name="Alonso-Blanco C."/>
            <person name="Roudier F."/>
            <person name="Carbonero P."/>
            <person name="Paz-Ares J."/>
            <person name="Davis S.J."/>
            <person name="Pecinka A."/>
            <person name="Quesneville H."/>
            <person name="Colot V."/>
            <person name="Lysak M.A."/>
            <person name="Weigel D."/>
            <person name="Coupland G."/>
            <person name="Schneeberger K."/>
        </authorList>
    </citation>
    <scope>NUCLEOTIDE SEQUENCE [LARGE SCALE GENOMIC DNA]</scope>
    <source>
        <strain evidence="4">cv. Pajares</strain>
    </source>
</reference>
<accession>A0A087G6F4</accession>
<feature type="domain" description="Transposase MuDR plant" evidence="2">
    <location>
        <begin position="146"/>
        <end position="209"/>
    </location>
</feature>
<feature type="compositionally biased region" description="Acidic residues" evidence="1">
    <location>
        <begin position="31"/>
        <end position="79"/>
    </location>
</feature>
<dbReference type="AlphaFoldDB" id="A0A087G6F4"/>
<feature type="region of interest" description="Disordered" evidence="1">
    <location>
        <begin position="100"/>
        <end position="138"/>
    </location>
</feature>
<dbReference type="PANTHER" id="PTHR31973">
    <property type="entry name" value="POLYPROTEIN, PUTATIVE-RELATED"/>
    <property type="match status" value="1"/>
</dbReference>
<dbReference type="OrthoDB" id="1112893at2759"/>
<sequence length="369" mass="42896">MVRRKKLVIRRNPVVVPPVEDLVVNDEDLMVNDEDETVVPDDDCAVVDDADDELEENRNDDDEANDSDAENEQPEDLPSEQDVSAILASRFGEDIINEAEQSDGDSADDIWNDDTIPHPLSEEDEDDRDIEDRVRREDEQDPDALLALGKCYNDTEDFKLALLRYSLKTGFDIKIFISNENKCGAICTDPEDDDCPWRVYCSYKRKKHKMQMKTFVNEHCCVKSGYSKLLKRSTIAQLFEERLRVNPKFLPREMVDEIKRNYNFIVTENQCRKAKTKLIKKRQAIYEADFDKIWDYQAEIKKTNPGSTFEVETVPGPTLGSKQMFHRLFVCFKAQRDAWLNTCRPIVGLDGAFLKWDIQTRRRSYKLKQ</sequence>
<feature type="region of interest" description="Disordered" evidence="1">
    <location>
        <begin position="31"/>
        <end position="81"/>
    </location>
</feature>
<gene>
    <name evidence="3" type="ordered locus">AALP_Aa8g117600</name>
</gene>
<evidence type="ECO:0000313" key="4">
    <source>
        <dbReference type="Proteomes" id="UP000029120"/>
    </source>
</evidence>
<proteinExistence type="predicted"/>
<dbReference type="Gramene" id="KFK25456">
    <property type="protein sequence ID" value="KFK25456"/>
    <property type="gene ID" value="AALP_AA8G117600"/>
</dbReference>
<dbReference type="EMBL" id="CM002876">
    <property type="protein sequence ID" value="KFK25456.1"/>
    <property type="molecule type" value="Genomic_DNA"/>
</dbReference>
<protein>
    <recommendedName>
        <fullName evidence="2">Transposase MuDR plant domain-containing protein</fullName>
    </recommendedName>
</protein>
<evidence type="ECO:0000259" key="2">
    <source>
        <dbReference type="Pfam" id="PF03108"/>
    </source>
</evidence>
<organism evidence="3 4">
    <name type="scientific">Arabis alpina</name>
    <name type="common">Alpine rock-cress</name>
    <dbReference type="NCBI Taxonomy" id="50452"/>
    <lineage>
        <taxon>Eukaryota</taxon>
        <taxon>Viridiplantae</taxon>
        <taxon>Streptophyta</taxon>
        <taxon>Embryophyta</taxon>
        <taxon>Tracheophyta</taxon>
        <taxon>Spermatophyta</taxon>
        <taxon>Magnoliopsida</taxon>
        <taxon>eudicotyledons</taxon>
        <taxon>Gunneridae</taxon>
        <taxon>Pentapetalae</taxon>
        <taxon>rosids</taxon>
        <taxon>malvids</taxon>
        <taxon>Brassicales</taxon>
        <taxon>Brassicaceae</taxon>
        <taxon>Arabideae</taxon>
        <taxon>Arabis</taxon>
    </lineage>
</organism>
<dbReference type="Proteomes" id="UP000029120">
    <property type="component" value="Chromosome 8"/>
</dbReference>
<dbReference type="Pfam" id="PF03108">
    <property type="entry name" value="DBD_Tnp_Mut"/>
    <property type="match status" value="1"/>
</dbReference>
<name>A0A087G6F4_ARAAL</name>
<dbReference type="InterPro" id="IPR004332">
    <property type="entry name" value="Transposase_MuDR"/>
</dbReference>
<feature type="compositionally biased region" description="Acidic residues" evidence="1">
    <location>
        <begin position="100"/>
        <end position="112"/>
    </location>
</feature>
<evidence type="ECO:0000313" key="3">
    <source>
        <dbReference type="EMBL" id="KFK25456.1"/>
    </source>
</evidence>
<keyword evidence="4" id="KW-1185">Reference proteome</keyword>